<dbReference type="Proteomes" id="UP000001064">
    <property type="component" value="Unassembled WGS sequence"/>
</dbReference>
<evidence type="ECO:0000313" key="4">
    <source>
        <dbReference type="Proteomes" id="UP000001064"/>
    </source>
</evidence>
<gene>
    <name evidence="3" type="ORF">DICPUDRAFT_42388</name>
</gene>
<dbReference type="InterPro" id="IPR045254">
    <property type="entry name" value="Nit1/2_C-N_Hydrolase"/>
</dbReference>
<dbReference type="CDD" id="cd07572">
    <property type="entry name" value="nit"/>
    <property type="match status" value="1"/>
</dbReference>
<organism evidence="3 4">
    <name type="scientific">Dictyostelium purpureum</name>
    <name type="common">Slime mold</name>
    <dbReference type="NCBI Taxonomy" id="5786"/>
    <lineage>
        <taxon>Eukaryota</taxon>
        <taxon>Amoebozoa</taxon>
        <taxon>Evosea</taxon>
        <taxon>Eumycetozoa</taxon>
        <taxon>Dictyostelia</taxon>
        <taxon>Dictyosteliales</taxon>
        <taxon>Dictyosteliaceae</taxon>
        <taxon>Dictyostelium</taxon>
    </lineage>
</organism>
<dbReference type="PROSITE" id="PS01227">
    <property type="entry name" value="UPF0012"/>
    <property type="match status" value="1"/>
</dbReference>
<sequence length="294" mass="33193">MSTETTNANNKKRIGLGQLTSINNKTVNFEKCKGLIEKAANSKVDLFCLPECFAFIGGGVDPMDSRNNAEYIDQPDGTIEKFRDLAKKHSMWLSLGGFHEKILEEPDQIYNTHLIIDSSGEIVVKYHKMHLFDVDIPSKGVSMNESKVVKSGDEIMVCKSPVGNLGISICYDVRFPEFYLTLRQMGAEIILVPSAFTYTTGKAHWSTLLRARAIENQCYVVAAAQTGNHHPKRKSYGHSLIVDPWGEVLCEIDENVTDEIAYCDIDLNFLNEIRENLPVYSHKKYDCYNINKKK</sequence>
<dbReference type="Gene3D" id="3.60.110.10">
    <property type="entry name" value="Carbon-nitrogen hydrolase"/>
    <property type="match status" value="1"/>
</dbReference>
<dbReference type="GO" id="GO:0016811">
    <property type="term" value="F:hydrolase activity, acting on carbon-nitrogen (but not peptide) bonds, in linear amides"/>
    <property type="evidence" value="ECO:0007669"/>
    <property type="project" value="InterPro"/>
</dbReference>
<keyword evidence="4" id="KW-1185">Reference proteome</keyword>
<dbReference type="OMA" id="MRVAVCQ"/>
<feature type="domain" description="CN hydrolase" evidence="2">
    <location>
        <begin position="12"/>
        <end position="267"/>
    </location>
</feature>
<dbReference type="FunCoup" id="F1A1Z8">
    <property type="interactions" value="64"/>
</dbReference>
<protein>
    <recommendedName>
        <fullName evidence="2">CN hydrolase domain-containing protein</fullName>
    </recommendedName>
</protein>
<dbReference type="EMBL" id="GL871392">
    <property type="protein sequence ID" value="EGC29787.1"/>
    <property type="molecule type" value="Genomic_DNA"/>
</dbReference>
<dbReference type="InterPro" id="IPR036526">
    <property type="entry name" value="C-N_Hydrolase_sf"/>
</dbReference>
<dbReference type="STRING" id="5786.F1A1Z8"/>
<accession>F1A1Z8</accession>
<evidence type="ECO:0000256" key="1">
    <source>
        <dbReference type="ARBA" id="ARBA00022801"/>
    </source>
</evidence>
<dbReference type="AlphaFoldDB" id="F1A1Z8"/>
<dbReference type="RefSeq" id="XP_003293695.1">
    <property type="nucleotide sequence ID" value="XM_003293647.1"/>
</dbReference>
<dbReference type="PROSITE" id="PS50263">
    <property type="entry name" value="CN_HYDROLASE"/>
    <property type="match status" value="1"/>
</dbReference>
<keyword evidence="1" id="KW-0378">Hydrolase</keyword>
<dbReference type="InterPro" id="IPR003010">
    <property type="entry name" value="C-N_Hydrolase"/>
</dbReference>
<dbReference type="PANTHER" id="PTHR23088">
    <property type="entry name" value="NITRILASE-RELATED"/>
    <property type="match status" value="1"/>
</dbReference>
<dbReference type="InterPro" id="IPR001110">
    <property type="entry name" value="UPF0012_CS"/>
</dbReference>
<dbReference type="Pfam" id="PF00795">
    <property type="entry name" value="CN_hydrolase"/>
    <property type="match status" value="1"/>
</dbReference>
<dbReference type="OrthoDB" id="10250282at2759"/>
<dbReference type="VEuPathDB" id="AmoebaDB:DICPUDRAFT_42388"/>
<dbReference type="SUPFAM" id="SSF56317">
    <property type="entry name" value="Carbon-nitrogen hydrolase"/>
    <property type="match status" value="1"/>
</dbReference>
<dbReference type="KEGG" id="dpp:DICPUDRAFT_42388"/>
<dbReference type="eggNOG" id="KOG0807">
    <property type="taxonomic scope" value="Eukaryota"/>
</dbReference>
<dbReference type="PANTHER" id="PTHR23088:SF27">
    <property type="entry name" value="DEAMINATED GLUTATHIONE AMIDASE"/>
    <property type="match status" value="1"/>
</dbReference>
<evidence type="ECO:0000313" key="3">
    <source>
        <dbReference type="EMBL" id="EGC29787.1"/>
    </source>
</evidence>
<reference evidence="4" key="1">
    <citation type="journal article" date="2011" name="Genome Biol.">
        <title>Comparative genomics of the social amoebae Dictyostelium discoideum and Dictyostelium purpureum.</title>
        <authorList>
            <consortium name="US DOE Joint Genome Institute (JGI-PGF)"/>
            <person name="Sucgang R."/>
            <person name="Kuo A."/>
            <person name="Tian X."/>
            <person name="Salerno W."/>
            <person name="Parikh A."/>
            <person name="Feasley C.L."/>
            <person name="Dalin E."/>
            <person name="Tu H."/>
            <person name="Huang E."/>
            <person name="Barry K."/>
            <person name="Lindquist E."/>
            <person name="Shapiro H."/>
            <person name="Bruce D."/>
            <person name="Schmutz J."/>
            <person name="Salamov A."/>
            <person name="Fey P."/>
            <person name="Gaudet P."/>
            <person name="Anjard C."/>
            <person name="Babu M.M."/>
            <person name="Basu S."/>
            <person name="Bushmanova Y."/>
            <person name="van der Wel H."/>
            <person name="Katoh-Kurasawa M."/>
            <person name="Dinh C."/>
            <person name="Coutinho P.M."/>
            <person name="Saito T."/>
            <person name="Elias M."/>
            <person name="Schaap P."/>
            <person name="Kay R.R."/>
            <person name="Henrissat B."/>
            <person name="Eichinger L."/>
            <person name="Rivero F."/>
            <person name="Putnam N.H."/>
            <person name="West C.M."/>
            <person name="Loomis W.F."/>
            <person name="Chisholm R.L."/>
            <person name="Shaulsky G."/>
            <person name="Strassmann J.E."/>
            <person name="Queller D.C."/>
            <person name="Kuspa A."/>
            <person name="Grigoriev I.V."/>
        </authorList>
    </citation>
    <scope>NUCLEOTIDE SEQUENCE [LARGE SCALE GENOMIC DNA]</scope>
    <source>
        <strain evidence="4">QSDP1</strain>
    </source>
</reference>
<name>F1A1Z8_DICPU</name>
<dbReference type="InParanoid" id="F1A1Z8"/>
<dbReference type="GeneID" id="10505006"/>
<proteinExistence type="predicted"/>
<evidence type="ECO:0000259" key="2">
    <source>
        <dbReference type="PROSITE" id="PS50263"/>
    </source>
</evidence>